<evidence type="ECO:0008006" key="4">
    <source>
        <dbReference type="Google" id="ProtNLM"/>
    </source>
</evidence>
<keyword evidence="1" id="KW-0812">Transmembrane</keyword>
<proteinExistence type="predicted"/>
<feature type="transmembrane region" description="Helical" evidence="1">
    <location>
        <begin position="132"/>
        <end position="162"/>
    </location>
</feature>
<accession>A0ABS6E1Q2</accession>
<comment type="caution">
    <text evidence="2">The sequence shown here is derived from an EMBL/GenBank/DDBJ whole genome shotgun (WGS) entry which is preliminary data.</text>
</comment>
<keyword evidence="3" id="KW-1185">Reference proteome</keyword>
<evidence type="ECO:0000313" key="2">
    <source>
        <dbReference type="EMBL" id="MBU5436506.1"/>
    </source>
</evidence>
<feature type="transmembrane region" description="Helical" evidence="1">
    <location>
        <begin position="30"/>
        <end position="49"/>
    </location>
</feature>
<dbReference type="Proteomes" id="UP000749471">
    <property type="component" value="Unassembled WGS sequence"/>
</dbReference>
<feature type="transmembrane region" description="Helical" evidence="1">
    <location>
        <begin position="220"/>
        <end position="240"/>
    </location>
</feature>
<sequence>MKEKSKFITFLLSFVPGLAHLYLGFKDRAIIFLMVFLGITFSLGGLAAFTYSDGFLVILVFALPIIWLIALIDAFSLRKEFILEKYENSGGEMKDRNLEEIRKSNKKTITLALSVIPGAGHMYLGYQEKGLILMGSFFFTVFFMGWLSLSLFLFILPLIWFYSFFDAMHIIDGNSPNIDEFNIILPKIKPEWIGWGLISIGVLIAVERLLYPLISNEMRNYIQTSVVSLIFIAGGIRLLIKNRKEDSLIEEQEDLDKED</sequence>
<name>A0ABS6E1Q2_9FIRM</name>
<gene>
    <name evidence="2" type="ORF">KQI42_00720</name>
</gene>
<evidence type="ECO:0000256" key="1">
    <source>
        <dbReference type="SAM" id="Phobius"/>
    </source>
</evidence>
<protein>
    <recommendedName>
        <fullName evidence="4">TM2 domain-containing protein</fullName>
    </recommendedName>
</protein>
<feature type="transmembrane region" description="Helical" evidence="1">
    <location>
        <begin position="192"/>
        <end position="214"/>
    </location>
</feature>
<keyword evidence="1" id="KW-0472">Membrane</keyword>
<organism evidence="2 3">
    <name type="scientific">Tissierella simiarum</name>
    <dbReference type="NCBI Taxonomy" id="2841534"/>
    <lineage>
        <taxon>Bacteria</taxon>
        <taxon>Bacillati</taxon>
        <taxon>Bacillota</taxon>
        <taxon>Tissierellia</taxon>
        <taxon>Tissierellales</taxon>
        <taxon>Tissierellaceae</taxon>
        <taxon>Tissierella</taxon>
    </lineage>
</organism>
<feature type="transmembrane region" description="Helical" evidence="1">
    <location>
        <begin position="6"/>
        <end position="23"/>
    </location>
</feature>
<reference evidence="2 3" key="1">
    <citation type="submission" date="2021-06" db="EMBL/GenBank/DDBJ databases">
        <authorList>
            <person name="Sun Q."/>
            <person name="Li D."/>
        </authorList>
    </citation>
    <scope>NUCLEOTIDE SEQUENCE [LARGE SCALE GENOMIC DNA]</scope>
    <source>
        <strain evidence="2 3">MSJ-40</strain>
    </source>
</reference>
<dbReference type="RefSeq" id="WP_216515768.1">
    <property type="nucleotide sequence ID" value="NZ_JAHLPM010000001.1"/>
</dbReference>
<feature type="transmembrane region" description="Helical" evidence="1">
    <location>
        <begin position="55"/>
        <end position="75"/>
    </location>
</feature>
<dbReference type="EMBL" id="JAHLPM010000001">
    <property type="protein sequence ID" value="MBU5436506.1"/>
    <property type="molecule type" value="Genomic_DNA"/>
</dbReference>
<evidence type="ECO:0000313" key="3">
    <source>
        <dbReference type="Proteomes" id="UP000749471"/>
    </source>
</evidence>
<keyword evidence="1" id="KW-1133">Transmembrane helix</keyword>